<proteinExistence type="predicted"/>
<evidence type="ECO:0008006" key="2">
    <source>
        <dbReference type="Google" id="ProtNLM"/>
    </source>
</evidence>
<dbReference type="EMBL" id="MN739043">
    <property type="protein sequence ID" value="QHS85415.1"/>
    <property type="molecule type" value="Genomic_DNA"/>
</dbReference>
<dbReference type="CDD" id="cd02440">
    <property type="entry name" value="AdoMet_MTases"/>
    <property type="match status" value="1"/>
</dbReference>
<organism evidence="1">
    <name type="scientific">viral metagenome</name>
    <dbReference type="NCBI Taxonomy" id="1070528"/>
    <lineage>
        <taxon>unclassified sequences</taxon>
        <taxon>metagenomes</taxon>
        <taxon>organismal metagenomes</taxon>
    </lineage>
</organism>
<dbReference type="Gene3D" id="3.40.50.150">
    <property type="entry name" value="Vaccinia Virus protein VP39"/>
    <property type="match status" value="1"/>
</dbReference>
<dbReference type="AlphaFoldDB" id="A0A6C0AZN2"/>
<reference evidence="1" key="1">
    <citation type="journal article" date="2020" name="Nature">
        <title>Giant virus diversity and host interactions through global metagenomics.</title>
        <authorList>
            <person name="Schulz F."/>
            <person name="Roux S."/>
            <person name="Paez-Espino D."/>
            <person name="Jungbluth S."/>
            <person name="Walsh D.A."/>
            <person name="Denef V.J."/>
            <person name="McMahon K.D."/>
            <person name="Konstantinidis K.T."/>
            <person name="Eloe-Fadrosh E.A."/>
            <person name="Kyrpides N.C."/>
            <person name="Woyke T."/>
        </authorList>
    </citation>
    <scope>NUCLEOTIDE SEQUENCE</scope>
    <source>
        <strain evidence="1">GVMAG-M-3300009182-78</strain>
    </source>
</reference>
<dbReference type="SUPFAM" id="SSF53335">
    <property type="entry name" value="S-adenosyl-L-methionine-dependent methyltransferases"/>
    <property type="match status" value="1"/>
</dbReference>
<accession>A0A6C0AZN2</accession>
<sequence length="240" mass="28022">MASKERQINRWLNIESSFPTFITCLICNYYGKSEEYKKYISNDIFNAGEIVRHSCPSCNLIFGDLRVLNLSSEEIKNDYEDTYSYYAESETRYFILDSLNSLDIFKNKELSYLDYGCGIGTMIPILTNMGYNITGFDKFVKHENIINNIENLMFDVIYCNNLIEHLLSPIEDIKDILKNLKKNGYLIFISDCLDEYKVEFTHFHTFYYTGNSLNLLIEKLNLTKIELKDVGPSRVLVLQN</sequence>
<dbReference type="InterPro" id="IPR029063">
    <property type="entry name" value="SAM-dependent_MTases_sf"/>
</dbReference>
<protein>
    <recommendedName>
        <fullName evidence="2">Methyltransferase</fullName>
    </recommendedName>
</protein>
<dbReference type="Pfam" id="PF13489">
    <property type="entry name" value="Methyltransf_23"/>
    <property type="match status" value="1"/>
</dbReference>
<evidence type="ECO:0000313" key="1">
    <source>
        <dbReference type="EMBL" id="QHS85415.1"/>
    </source>
</evidence>
<name>A0A6C0AZN2_9ZZZZ</name>